<protein>
    <submittedName>
        <fullName evidence="1">Uncharacterized protein</fullName>
    </submittedName>
</protein>
<keyword evidence="2" id="KW-1185">Reference proteome</keyword>
<comment type="caution">
    <text evidence="1">The sequence shown here is derived from an EMBL/GenBank/DDBJ whole genome shotgun (WGS) entry which is preliminary data.</text>
</comment>
<proteinExistence type="predicted"/>
<dbReference type="Proteomes" id="UP000246018">
    <property type="component" value="Unassembled WGS sequence"/>
</dbReference>
<dbReference type="AlphaFoldDB" id="A0A2T8F4X8"/>
<gene>
    <name evidence="1" type="ORF">DDE18_21530</name>
</gene>
<evidence type="ECO:0000313" key="1">
    <source>
        <dbReference type="EMBL" id="PVG80730.1"/>
    </source>
</evidence>
<reference evidence="1 2" key="1">
    <citation type="submission" date="2018-04" db="EMBL/GenBank/DDBJ databases">
        <title>Genome of Nocardioides gansuensis WSJ-1.</title>
        <authorList>
            <person name="Wu S."/>
            <person name="Wang G."/>
        </authorList>
    </citation>
    <scope>NUCLEOTIDE SEQUENCE [LARGE SCALE GENOMIC DNA]</scope>
    <source>
        <strain evidence="1 2">WSJ-1</strain>
    </source>
</reference>
<organism evidence="1 2">
    <name type="scientific">Nocardioides gansuensis</name>
    <dbReference type="NCBI Taxonomy" id="2138300"/>
    <lineage>
        <taxon>Bacteria</taxon>
        <taxon>Bacillati</taxon>
        <taxon>Actinomycetota</taxon>
        <taxon>Actinomycetes</taxon>
        <taxon>Propionibacteriales</taxon>
        <taxon>Nocardioidaceae</taxon>
        <taxon>Nocardioides</taxon>
    </lineage>
</organism>
<name>A0A2T8F4X8_9ACTN</name>
<evidence type="ECO:0000313" key="2">
    <source>
        <dbReference type="Proteomes" id="UP000246018"/>
    </source>
</evidence>
<sequence>MQDDVDDHEAYPGASSLCVRLTGDRATGRLLGGQLLKFISARPWKGGPGRGRAVRRRFEVDATGTWLPLVHGVGRLTAAKASPTRPTC</sequence>
<dbReference type="EMBL" id="QDGZ01000014">
    <property type="protein sequence ID" value="PVG80730.1"/>
    <property type="molecule type" value="Genomic_DNA"/>
</dbReference>
<accession>A0A2T8F4X8</accession>